<keyword evidence="4" id="KW-0812">Transmembrane</keyword>
<dbReference type="InterPro" id="IPR005017">
    <property type="entry name" value="OMPP1/FadL/TodX"/>
</dbReference>
<keyword evidence="6" id="KW-0472">Membrane</keyword>
<dbReference type="RefSeq" id="WP_184010864.1">
    <property type="nucleotide sequence ID" value="NZ_JACIJS010000005.1"/>
</dbReference>
<keyword evidence="5 8" id="KW-0732">Signal</keyword>
<feature type="chain" id="PRO_5032847460" evidence="8">
    <location>
        <begin position="21"/>
        <end position="384"/>
    </location>
</feature>
<evidence type="ECO:0000256" key="5">
    <source>
        <dbReference type="ARBA" id="ARBA00022729"/>
    </source>
</evidence>
<dbReference type="GO" id="GO:0009279">
    <property type="term" value="C:cell outer membrane"/>
    <property type="evidence" value="ECO:0007669"/>
    <property type="project" value="UniProtKB-SubCell"/>
</dbReference>
<keyword evidence="10" id="KW-1185">Reference proteome</keyword>
<name>A0A840X1S3_9RHOB</name>
<evidence type="ECO:0000256" key="6">
    <source>
        <dbReference type="ARBA" id="ARBA00023136"/>
    </source>
</evidence>
<evidence type="ECO:0000256" key="4">
    <source>
        <dbReference type="ARBA" id="ARBA00022692"/>
    </source>
</evidence>
<comment type="similarity">
    <text evidence="2">Belongs to the OmpP1/FadL family.</text>
</comment>
<evidence type="ECO:0000313" key="9">
    <source>
        <dbReference type="EMBL" id="MBB5515816.1"/>
    </source>
</evidence>
<evidence type="ECO:0000256" key="8">
    <source>
        <dbReference type="SAM" id="SignalP"/>
    </source>
</evidence>
<comment type="subcellular location">
    <subcellularLocation>
        <location evidence="1">Cell outer membrane</location>
        <topology evidence="1">Multi-pass membrane protein</topology>
    </subcellularLocation>
</comment>
<reference evidence="9 10" key="1">
    <citation type="submission" date="2020-08" db="EMBL/GenBank/DDBJ databases">
        <title>Genomic Encyclopedia of Type Strains, Phase IV (KMG-IV): sequencing the most valuable type-strain genomes for metagenomic binning, comparative biology and taxonomic classification.</title>
        <authorList>
            <person name="Goeker M."/>
        </authorList>
    </citation>
    <scope>NUCLEOTIDE SEQUENCE [LARGE SCALE GENOMIC DNA]</scope>
    <source>
        <strain evidence="9 10">DSM 103377</strain>
    </source>
</reference>
<dbReference type="SUPFAM" id="SSF56935">
    <property type="entry name" value="Porins"/>
    <property type="match status" value="1"/>
</dbReference>
<dbReference type="Gene3D" id="2.40.160.60">
    <property type="entry name" value="Outer membrane protein transport protein (OMPP1/FadL/TodX)"/>
    <property type="match status" value="1"/>
</dbReference>
<dbReference type="PANTHER" id="PTHR35093">
    <property type="entry name" value="OUTER MEMBRANE PROTEIN NMB0088-RELATED"/>
    <property type="match status" value="1"/>
</dbReference>
<dbReference type="Pfam" id="PF03349">
    <property type="entry name" value="Toluene_X"/>
    <property type="match status" value="1"/>
</dbReference>
<dbReference type="GO" id="GO:0015483">
    <property type="term" value="F:long-chain fatty acid transporting porin activity"/>
    <property type="evidence" value="ECO:0007669"/>
    <property type="project" value="TreeGrafter"/>
</dbReference>
<gene>
    <name evidence="9" type="ORF">FHS89_001836</name>
</gene>
<evidence type="ECO:0000313" key="10">
    <source>
        <dbReference type="Proteomes" id="UP000553766"/>
    </source>
</evidence>
<keyword evidence="7" id="KW-0998">Cell outer membrane</keyword>
<sequence length="384" mass="40151">MKRTTAMVAALAVTTTAAIAGGQDRSGQPISIIFEEGRYLQFSGSFTNPDVTGIDPTNQATGSAADSYIAIGAGYKADFNENLSYAVILDEPYGANPLYGPSGSIYSGTQANIDSFALTGLLRYKMDGGFSVHGGVSLQQISADATISRNALNAAAVGAGVATRYASNYTIDTDTSQGAGYVLGAAFEKPEIALRVSLTYHSSVDHEVDATEAVTVLPAGAGGAVVNLAGTNKAKAKYPEAVNLEFQTGIMADTLLFGSVRWANWSEYELRPTIYNQATRNPIVSYANDGLDYAIGVGRRFNDNWAGSFRVSWQPEENGATGGSVFAPANGRTGYAIGVEYSKDNLEIGTGIQYTDLGDANRAGLGNFSGNSALSVGVRVGIKL</sequence>
<accession>A0A840X1S3</accession>
<dbReference type="AlphaFoldDB" id="A0A840X1S3"/>
<keyword evidence="3" id="KW-1134">Transmembrane beta strand</keyword>
<dbReference type="Proteomes" id="UP000553766">
    <property type="component" value="Unassembled WGS sequence"/>
</dbReference>
<dbReference type="PANTHER" id="PTHR35093:SF8">
    <property type="entry name" value="OUTER MEMBRANE PROTEIN NMB0088-RELATED"/>
    <property type="match status" value="1"/>
</dbReference>
<comment type="caution">
    <text evidence="9">The sequence shown here is derived from an EMBL/GenBank/DDBJ whole genome shotgun (WGS) entry which is preliminary data.</text>
</comment>
<protein>
    <submittedName>
        <fullName evidence="9">Long-subunit fatty acid transport protein</fullName>
    </submittedName>
</protein>
<evidence type="ECO:0000256" key="7">
    <source>
        <dbReference type="ARBA" id="ARBA00023237"/>
    </source>
</evidence>
<organism evidence="9 10">
    <name type="scientific">Rubricella aquisinus</name>
    <dbReference type="NCBI Taxonomy" id="2028108"/>
    <lineage>
        <taxon>Bacteria</taxon>
        <taxon>Pseudomonadati</taxon>
        <taxon>Pseudomonadota</taxon>
        <taxon>Alphaproteobacteria</taxon>
        <taxon>Rhodobacterales</taxon>
        <taxon>Paracoccaceae</taxon>
        <taxon>Rubricella</taxon>
    </lineage>
</organism>
<evidence type="ECO:0000256" key="2">
    <source>
        <dbReference type="ARBA" id="ARBA00008163"/>
    </source>
</evidence>
<evidence type="ECO:0000256" key="3">
    <source>
        <dbReference type="ARBA" id="ARBA00022452"/>
    </source>
</evidence>
<dbReference type="EMBL" id="JACIJS010000005">
    <property type="protein sequence ID" value="MBB5515816.1"/>
    <property type="molecule type" value="Genomic_DNA"/>
</dbReference>
<feature type="signal peptide" evidence="8">
    <location>
        <begin position="1"/>
        <end position="20"/>
    </location>
</feature>
<proteinExistence type="inferred from homology"/>
<evidence type="ECO:0000256" key="1">
    <source>
        <dbReference type="ARBA" id="ARBA00004571"/>
    </source>
</evidence>